<keyword evidence="3" id="KW-1185">Reference proteome</keyword>
<sequence>MSWGLFSERLFSLANKNTPESIGPGKYDTMPHIGNDKSMKVPFNNGAPPPKDPYAKNPGPGAYEPKKVEYGNKNYSSVFDSKTKRKAYTENTIRNPSPTAYSHLDSWMPEPPAIPKKDLPRYKIPSGFVGQNVTGYIENETGEMVPVKKPFHDQTYLGPGYYDPELPSKENPPVSLEMSANRDLYGIPPDVPGPGAYHPIHRDTRIPTVIAERPKEKVVYTNRPMYTGPRVWTSLANETNACFKTRGTRHIFPPGDPTPDPTAYDMTLPQSKKHGDLSSFGVKSDRPPIHNPDDNPGPGTYNVKGPKWVKKGKPTTAKAIHKDVIPTAYVPGPGAYDPVPTPKKRPDNRPNSVFSSKTARTYSSETLPPGPGKYTPYMKPLLKEDPKNKKLHFTDVQKHQPPNIEESRFPAFGNWFASIKKDLPGPDQYQHIESDLSKGRTIPLSPRFEITHKNRDPGPGAYDITHKTMLRHSFNSSIPNY</sequence>
<feature type="region of interest" description="Disordered" evidence="1">
    <location>
        <begin position="331"/>
        <end position="373"/>
    </location>
</feature>
<dbReference type="InterPro" id="IPR010736">
    <property type="entry name" value="SHIPPO-rpt"/>
</dbReference>
<evidence type="ECO:0000256" key="1">
    <source>
        <dbReference type="SAM" id="MobiDB-lite"/>
    </source>
</evidence>
<dbReference type="AlphaFoldDB" id="A0A1J4JMH1"/>
<feature type="region of interest" description="Disordered" evidence="1">
    <location>
        <begin position="268"/>
        <end position="309"/>
    </location>
</feature>
<dbReference type="PANTHER" id="PTHR21580:SF28">
    <property type="entry name" value="BOREALIN N-TERMINAL DOMAIN-CONTAINING PROTEIN-RELATED"/>
    <property type="match status" value="1"/>
</dbReference>
<name>A0A1J4JMH1_9EUKA</name>
<comment type="caution">
    <text evidence="2">The sequence shown here is derived from an EMBL/GenBank/DDBJ whole genome shotgun (WGS) entry which is preliminary data.</text>
</comment>
<feature type="compositionally biased region" description="Polar residues" evidence="1">
    <location>
        <begin position="349"/>
        <end position="366"/>
    </location>
</feature>
<accession>A0A1J4JMH1</accession>
<dbReference type="EMBL" id="MLAK01000994">
    <property type="protein sequence ID" value="OHS99631.1"/>
    <property type="molecule type" value="Genomic_DNA"/>
</dbReference>
<gene>
    <name evidence="2" type="ORF">TRFO_33865</name>
</gene>
<evidence type="ECO:0000313" key="2">
    <source>
        <dbReference type="EMBL" id="OHS99631.1"/>
    </source>
</evidence>
<evidence type="ECO:0000313" key="3">
    <source>
        <dbReference type="Proteomes" id="UP000179807"/>
    </source>
</evidence>
<protein>
    <submittedName>
        <fullName evidence="2">Uncharacterized protein</fullName>
    </submittedName>
</protein>
<feature type="region of interest" description="Disordered" evidence="1">
    <location>
        <begin position="17"/>
        <end position="68"/>
    </location>
</feature>
<dbReference type="OrthoDB" id="406368at2759"/>
<dbReference type="Proteomes" id="UP000179807">
    <property type="component" value="Unassembled WGS sequence"/>
</dbReference>
<feature type="compositionally biased region" description="Basic and acidic residues" evidence="1">
    <location>
        <begin position="283"/>
        <end position="293"/>
    </location>
</feature>
<reference evidence="2" key="1">
    <citation type="submission" date="2016-10" db="EMBL/GenBank/DDBJ databases">
        <authorList>
            <person name="Benchimol M."/>
            <person name="Almeida L.G."/>
            <person name="Vasconcelos A.T."/>
            <person name="Perreira-Neves A."/>
            <person name="Rosa I.A."/>
            <person name="Tasca T."/>
            <person name="Bogo M.R."/>
            <person name="de Souza W."/>
        </authorList>
    </citation>
    <scope>NUCLEOTIDE SEQUENCE [LARGE SCALE GENOMIC DNA]</scope>
    <source>
        <strain evidence="2">K</strain>
    </source>
</reference>
<dbReference type="VEuPathDB" id="TrichDB:TRFO_33865"/>
<dbReference type="Pfam" id="PF07004">
    <property type="entry name" value="SHIPPO-rpt"/>
    <property type="match status" value="5"/>
</dbReference>
<dbReference type="RefSeq" id="XP_068352768.1">
    <property type="nucleotide sequence ID" value="XM_068509324.1"/>
</dbReference>
<proteinExistence type="predicted"/>
<dbReference type="PANTHER" id="PTHR21580">
    <property type="entry name" value="SHIPPO-1-RELATED"/>
    <property type="match status" value="1"/>
</dbReference>
<organism evidence="2 3">
    <name type="scientific">Tritrichomonas foetus</name>
    <dbReference type="NCBI Taxonomy" id="1144522"/>
    <lineage>
        <taxon>Eukaryota</taxon>
        <taxon>Metamonada</taxon>
        <taxon>Parabasalia</taxon>
        <taxon>Tritrichomonadida</taxon>
        <taxon>Tritrichomonadidae</taxon>
        <taxon>Tritrichomonas</taxon>
    </lineage>
</organism>
<dbReference type="GeneID" id="94844028"/>
<dbReference type="InterPro" id="IPR051291">
    <property type="entry name" value="CIMAP"/>
</dbReference>